<accession>A0ACC2ZX86</accession>
<sequence>MSAFKNLLKGDTPTSPSSGTRSNNLGGQGSHFPSKDDDNTYSRGAEPSGSTIPDTNLQAAGPASQTKAIAAGSEHVDTAPEGRVQAYSRDNTPAQPSATSSSAPVQTHLPATVTPSAASHSASNTTAATQDIPSTEDSTKGTGTAAVGQTTTYSFQRLGKGDPVGSIVDRDSNDPLSFSRPETGYGPGLHSGHEHAAATSNRSANENLGQSGVTSSAPLAAASAAWATHTASNKMPGAYPGSENPYKATHPLDPRVDGGRASDRVASPSTSTSTHHGTAGSGTAGVGAGTGAAALGASQGLHRDKPAAVHEPSGPAPSTLTTTRDPAARSGEYSEPSRNHGLDSVPTAAGTGTMPSTWTTNADPSNRSPEYSESVGNKGLDSTATTNTTATGTSPRPGQEQDESMVNKVLDAVGLTGAVGAASAALGLSKKDETMDEPRDTSPIATHPGQVSQEAGPPQHYRRESIPTTAYPAGLNSPRAVAPPVGGTQPLSHHTEQPSHLGRDAGLAAGTGALAGHEFDRSRAVPENVTRETGNTAPTAVSGLASGTAASGLSNEQYRDSHPAHENISSHSETRPRRGTFHDLTTSPQQPGTEESHAGRNAALGGATAAAVGAGAYGLHEHNRQEPTALPQTRDRDTAVPSQPSAVADTTTIPDRTASHNTYTISNKKDPIDAVAAAPDRYEDQAAKPSHGHTTAAAAGATGAGAATAAAIGHGHGHEHEHGHERGLEHGHEHGHVHEHPPHAYEVPYDTHEPALFHRPGAAAVGHSADAQAERDRARHAWEVQNRQRQEREAAAAAAGTGAGIGAATSAHGHDSSAREIERHTPTTTGAPIAAEAHHGHHNKPWEVPYGTHETANYNRVGGAALDHTTSAQEERDRARHASEMEDQRRREREAAAAAGTGAVAGGAAYAAHEHGERDERKHQKELEKEEKKHQKELEKDEKKHHRELERDEKKHHKELEKEEKAHHKEHDKAVAAAEERERARIASQEEDRRRREREAATAAGVTGAAGAGAATHEHDRRAVPEEQGEKKPSIFKRIGRKILRRKNKDTGEDEEYSTDEDEPKTRHSAEYGSHVPKHESASKGRTVLGPSYEEASGGAQKPSYNPLHKDKPLLASSDPSGTGPTTALEAHDSRPTENISGVPYDSHITGGHVPNTGISGGPIGGGMGSHETEAPGTRTGGTTTTHTIGSGTHTSTSTNPHTGF</sequence>
<gene>
    <name evidence="1" type="ORF">H2198_008485</name>
</gene>
<protein>
    <submittedName>
        <fullName evidence="1">Uncharacterized protein</fullName>
    </submittedName>
</protein>
<dbReference type="Proteomes" id="UP001172386">
    <property type="component" value="Unassembled WGS sequence"/>
</dbReference>
<name>A0ACC2ZX86_9EURO</name>
<reference evidence="1" key="1">
    <citation type="submission" date="2022-10" db="EMBL/GenBank/DDBJ databases">
        <title>Culturing micro-colonial fungi from biological soil crusts in the Mojave desert and describing Neophaeococcomyces mojavensis, and introducing the new genera and species Taxawa tesnikishii.</title>
        <authorList>
            <person name="Kurbessoian T."/>
            <person name="Stajich J.E."/>
        </authorList>
    </citation>
    <scope>NUCLEOTIDE SEQUENCE</scope>
    <source>
        <strain evidence="1">JES_112</strain>
    </source>
</reference>
<evidence type="ECO:0000313" key="1">
    <source>
        <dbReference type="EMBL" id="KAJ9652245.1"/>
    </source>
</evidence>
<keyword evidence="2" id="KW-1185">Reference proteome</keyword>
<comment type="caution">
    <text evidence="1">The sequence shown here is derived from an EMBL/GenBank/DDBJ whole genome shotgun (WGS) entry which is preliminary data.</text>
</comment>
<proteinExistence type="predicted"/>
<organism evidence="1 2">
    <name type="scientific">Neophaeococcomyces mojaviensis</name>
    <dbReference type="NCBI Taxonomy" id="3383035"/>
    <lineage>
        <taxon>Eukaryota</taxon>
        <taxon>Fungi</taxon>
        <taxon>Dikarya</taxon>
        <taxon>Ascomycota</taxon>
        <taxon>Pezizomycotina</taxon>
        <taxon>Eurotiomycetes</taxon>
        <taxon>Chaetothyriomycetidae</taxon>
        <taxon>Chaetothyriales</taxon>
        <taxon>Chaetothyriales incertae sedis</taxon>
        <taxon>Neophaeococcomyces</taxon>
    </lineage>
</organism>
<evidence type="ECO:0000313" key="2">
    <source>
        <dbReference type="Proteomes" id="UP001172386"/>
    </source>
</evidence>
<dbReference type="EMBL" id="JAPDRQ010000208">
    <property type="protein sequence ID" value="KAJ9652245.1"/>
    <property type="molecule type" value="Genomic_DNA"/>
</dbReference>